<dbReference type="PANTHER" id="PTHR42760">
    <property type="entry name" value="SHORT-CHAIN DEHYDROGENASES/REDUCTASES FAMILY MEMBER"/>
    <property type="match status" value="1"/>
</dbReference>
<evidence type="ECO:0008006" key="4">
    <source>
        <dbReference type="Google" id="ProtNLM"/>
    </source>
</evidence>
<protein>
    <recommendedName>
        <fullName evidence="4">Short-chain dehydrogenase</fullName>
    </recommendedName>
</protein>
<dbReference type="Pfam" id="PF00106">
    <property type="entry name" value="adh_short"/>
    <property type="match status" value="1"/>
</dbReference>
<dbReference type="GO" id="GO:0016616">
    <property type="term" value="F:oxidoreductase activity, acting on the CH-OH group of donors, NAD or NADP as acceptor"/>
    <property type="evidence" value="ECO:0007669"/>
    <property type="project" value="TreeGrafter"/>
</dbReference>
<dbReference type="EMBL" id="QFPJ01000040">
    <property type="protein sequence ID" value="PZQ20968.1"/>
    <property type="molecule type" value="Genomic_DNA"/>
</dbReference>
<dbReference type="InterPro" id="IPR036291">
    <property type="entry name" value="NAD(P)-bd_dom_sf"/>
</dbReference>
<comment type="caution">
    <text evidence="2">The sequence shown here is derived from an EMBL/GenBank/DDBJ whole genome shotgun (WGS) entry which is preliminary data.</text>
</comment>
<dbReference type="Gene3D" id="3.40.50.720">
    <property type="entry name" value="NAD(P)-binding Rossmann-like Domain"/>
    <property type="match status" value="1"/>
</dbReference>
<dbReference type="PRINTS" id="PR00081">
    <property type="entry name" value="GDHRDH"/>
</dbReference>
<accession>A0A2W5L0A6</accession>
<dbReference type="PANTHER" id="PTHR42760:SF50">
    <property type="entry name" value="SHORT-CHAIN DEHYDROGENASE-RELATED"/>
    <property type="match status" value="1"/>
</dbReference>
<evidence type="ECO:0000313" key="2">
    <source>
        <dbReference type="EMBL" id="PZQ20968.1"/>
    </source>
</evidence>
<evidence type="ECO:0000313" key="3">
    <source>
        <dbReference type="Proteomes" id="UP000248597"/>
    </source>
</evidence>
<dbReference type="InterPro" id="IPR002347">
    <property type="entry name" value="SDR_fam"/>
</dbReference>
<dbReference type="SUPFAM" id="SSF51735">
    <property type="entry name" value="NAD(P)-binding Rossmann-fold domains"/>
    <property type="match status" value="1"/>
</dbReference>
<comment type="similarity">
    <text evidence="1">Belongs to the short-chain dehydrogenases/reductases (SDR) family.</text>
</comment>
<proteinExistence type="inferred from homology"/>
<dbReference type="Proteomes" id="UP000248597">
    <property type="component" value="Unassembled WGS sequence"/>
</dbReference>
<dbReference type="AlphaFoldDB" id="A0A2W5L0A6"/>
<name>A0A2W5L0A6_SPHMC</name>
<reference evidence="2 3" key="1">
    <citation type="submission" date="2017-08" db="EMBL/GenBank/DDBJ databases">
        <title>Infants hospitalized years apart are colonized by the same room-sourced microbial strains.</title>
        <authorList>
            <person name="Brooks B."/>
            <person name="Olm M.R."/>
            <person name="Firek B.A."/>
            <person name="Baker R."/>
            <person name="Thomas B.C."/>
            <person name="Morowitz M.J."/>
            <person name="Banfield J.F."/>
        </authorList>
    </citation>
    <scope>NUCLEOTIDE SEQUENCE [LARGE SCALE GENOMIC DNA]</scope>
    <source>
        <strain evidence="2">S2_005_003_R2_47</strain>
    </source>
</reference>
<organism evidence="2 3">
    <name type="scientific">Sphingopyxis macrogoltabida</name>
    <name type="common">Sphingomonas macrogoltabidus</name>
    <dbReference type="NCBI Taxonomy" id="33050"/>
    <lineage>
        <taxon>Bacteria</taxon>
        <taxon>Pseudomonadati</taxon>
        <taxon>Pseudomonadota</taxon>
        <taxon>Alphaproteobacteria</taxon>
        <taxon>Sphingomonadales</taxon>
        <taxon>Sphingomonadaceae</taxon>
        <taxon>Sphingopyxis</taxon>
    </lineage>
</organism>
<sequence>MGRSQAKHSARPLFNALLSVNVRAAIPHLGGGGRIILIGSSLAGRIVAPGVAVYSTTKSAQISLALRFARKLVPRDITVNLVQPGATATDMNPAEGDQGAARPALHDAMPISNANPVLIQGRSIANAV</sequence>
<gene>
    <name evidence="2" type="ORF">DI569_13630</name>
</gene>
<evidence type="ECO:0000256" key="1">
    <source>
        <dbReference type="ARBA" id="ARBA00006484"/>
    </source>
</evidence>